<comment type="caution">
    <text evidence="1">The sequence shown here is derived from an EMBL/GenBank/DDBJ whole genome shotgun (WGS) entry which is preliminary data.</text>
</comment>
<dbReference type="Proteomes" id="UP000238261">
    <property type="component" value="Unassembled WGS sequence"/>
</dbReference>
<accession>A0A2S7ERE5</accession>
<protein>
    <submittedName>
        <fullName evidence="1">Uncharacterized protein</fullName>
    </submittedName>
</protein>
<proteinExistence type="predicted"/>
<name>A0A2S7ERE5_9XANT</name>
<organism evidence="1 2">
    <name type="scientific">Xanthomonas hyacinthi</name>
    <dbReference type="NCBI Taxonomy" id="56455"/>
    <lineage>
        <taxon>Bacteria</taxon>
        <taxon>Pseudomonadati</taxon>
        <taxon>Pseudomonadota</taxon>
        <taxon>Gammaproteobacteria</taxon>
        <taxon>Lysobacterales</taxon>
        <taxon>Lysobacteraceae</taxon>
        <taxon>Xanthomonas</taxon>
    </lineage>
</organism>
<gene>
    <name evidence="1" type="ORF">XhyaCFBP1156_18045</name>
</gene>
<evidence type="ECO:0000313" key="1">
    <source>
        <dbReference type="EMBL" id="PPU95683.1"/>
    </source>
</evidence>
<dbReference type="AlphaFoldDB" id="A0A2S7ERE5"/>
<dbReference type="RefSeq" id="WP_046979613.1">
    <property type="nucleotide sequence ID" value="NZ_JBHRWS010000001.1"/>
</dbReference>
<keyword evidence="2" id="KW-1185">Reference proteome</keyword>
<evidence type="ECO:0000313" key="2">
    <source>
        <dbReference type="Proteomes" id="UP000238261"/>
    </source>
</evidence>
<reference evidence="2" key="1">
    <citation type="submission" date="2016-08" db="EMBL/GenBank/DDBJ databases">
        <authorList>
            <person name="Merda D."/>
            <person name="Briand M."/>
            <person name="Taghouti G."/>
            <person name="Carrere S."/>
            <person name="Gouzy J."/>
            <person name="Portier P."/>
            <person name="Jacques M.-A."/>
            <person name="Fischer-Le Saux M."/>
        </authorList>
    </citation>
    <scope>NUCLEOTIDE SEQUENCE [LARGE SCALE GENOMIC DNA]</scope>
    <source>
        <strain evidence="2">CFBP1156</strain>
    </source>
</reference>
<dbReference type="EMBL" id="MDEG01000024">
    <property type="protein sequence ID" value="PPU95683.1"/>
    <property type="molecule type" value="Genomic_DNA"/>
</dbReference>
<sequence>MQRAGLFQRCCAERIDPLMAQVQTCALVHRIARPPMPHAPLLILPNDALRASAGRVRLPDGMDNAEP</sequence>